<evidence type="ECO:0000313" key="3">
    <source>
        <dbReference type="EMBL" id="OOK72377.1"/>
    </source>
</evidence>
<dbReference type="InterPro" id="IPR054058">
    <property type="entry name" value="HTH_67"/>
</dbReference>
<evidence type="ECO:0000313" key="5">
    <source>
        <dbReference type="Proteomes" id="UP000189229"/>
    </source>
</evidence>
<dbReference type="Proteomes" id="UP000189229">
    <property type="component" value="Unassembled WGS sequence"/>
</dbReference>
<dbReference type="Pfam" id="PF21863">
    <property type="entry name" value="HTH_67"/>
    <property type="match status" value="1"/>
</dbReference>
<protein>
    <submittedName>
        <fullName evidence="3">Uncharacterized protein</fullName>
    </submittedName>
</protein>
<organism evidence="3 5">
    <name type="scientific">Mycobacterium kansasii</name>
    <dbReference type="NCBI Taxonomy" id="1768"/>
    <lineage>
        <taxon>Bacteria</taxon>
        <taxon>Bacillati</taxon>
        <taxon>Actinomycetota</taxon>
        <taxon>Actinomycetes</taxon>
        <taxon>Mycobacteriales</taxon>
        <taxon>Mycobacteriaceae</taxon>
        <taxon>Mycobacterium</taxon>
    </lineage>
</organism>
<evidence type="ECO:0000313" key="6">
    <source>
        <dbReference type="Proteomes" id="UP000516380"/>
    </source>
</evidence>
<name>A0A1V3WZR2_MYCKA</name>
<dbReference type="EMBL" id="MVBM01000005">
    <property type="protein sequence ID" value="OOK72377.1"/>
    <property type="molecule type" value="Genomic_DNA"/>
</dbReference>
<proteinExistence type="predicted"/>
<keyword evidence="6" id="KW-1185">Reference proteome</keyword>
<dbReference type="AlphaFoldDB" id="A0A1V3WZR2"/>
<dbReference type="EMBL" id="MVBN01000008">
    <property type="protein sequence ID" value="OOK68164.1"/>
    <property type="molecule type" value="Genomic_DNA"/>
</dbReference>
<sequence length="97" mass="11043">MSRGTSADDLWAGWERLRAKGLAAAETVPQPGLDLREAVERRTDELTTQPWQMLGEAAAIRFAEQFEPPCELLLQRVDETAGPNYQPASRRRRYWDA</sequence>
<evidence type="ECO:0000313" key="2">
    <source>
        <dbReference type="EMBL" id="OOK68164.1"/>
    </source>
</evidence>
<accession>A0A1V3WZR2</accession>
<dbReference type="EMBL" id="AP023343">
    <property type="protein sequence ID" value="BCI87307.1"/>
    <property type="molecule type" value="Genomic_DNA"/>
</dbReference>
<evidence type="ECO:0000313" key="4">
    <source>
        <dbReference type="Proteomes" id="UP000188532"/>
    </source>
</evidence>
<dbReference type="Proteomes" id="UP000188532">
    <property type="component" value="Unassembled WGS sequence"/>
</dbReference>
<reference evidence="1 6" key="2">
    <citation type="submission" date="2020-07" db="EMBL/GenBank/DDBJ databases">
        <title>Mycobacterium kansasii (former subtype) with zoonotic potential isolated from diseased indoor pet cat, Japan.</title>
        <authorList>
            <person name="Fukano H."/>
            <person name="Terazono T."/>
            <person name="Hoshino Y."/>
        </authorList>
    </citation>
    <scope>NUCLEOTIDE SEQUENCE [LARGE SCALE GENOMIC DNA]</scope>
    <source>
        <strain evidence="1 6">Kuro-I</strain>
    </source>
</reference>
<evidence type="ECO:0000313" key="1">
    <source>
        <dbReference type="EMBL" id="BCI87307.1"/>
    </source>
</evidence>
<reference evidence="4 5" key="1">
    <citation type="submission" date="2017-02" db="EMBL/GenBank/DDBJ databases">
        <title>Complete genome sequences of Mycobacterium kansasii strains isolated from rhesus macaques.</title>
        <authorList>
            <person name="Panda A."/>
            <person name="Nagaraj S."/>
            <person name="Zhao X."/>
            <person name="Tettelin H."/>
            <person name="Detolla L.J."/>
        </authorList>
    </citation>
    <scope>NUCLEOTIDE SEQUENCE [LARGE SCALE GENOMIC DNA]</scope>
    <source>
        <strain evidence="2 4">11-3469</strain>
        <strain evidence="3 5">11-3813</strain>
    </source>
</reference>
<gene>
    <name evidence="2" type="ORF">BZL29_6926</name>
    <name evidence="3" type="ORF">BZL30_5540</name>
    <name evidence="1" type="ORF">NIIDMKKI_25130</name>
</gene>
<dbReference type="Proteomes" id="UP000516380">
    <property type="component" value="Chromosome"/>
</dbReference>